<dbReference type="Proteomes" id="UP000233140">
    <property type="component" value="Unassembled WGS sequence"/>
</dbReference>
<keyword evidence="2" id="KW-1185">Reference proteome</keyword>
<proteinExistence type="predicted"/>
<evidence type="ECO:0000313" key="1">
    <source>
        <dbReference type="Ensembl" id="ENSMLEP00000004655.1"/>
    </source>
</evidence>
<dbReference type="Ensembl" id="ENSMLET00000023015.1">
    <property type="protein sequence ID" value="ENSMLEP00000004655.1"/>
    <property type="gene ID" value="ENSMLEG00000021109.1"/>
</dbReference>
<evidence type="ECO:0000313" key="2">
    <source>
        <dbReference type="Proteomes" id="UP000233140"/>
    </source>
</evidence>
<organism evidence="1 2">
    <name type="scientific">Mandrillus leucophaeus</name>
    <name type="common">Drill</name>
    <name type="synonym">Papio leucophaeus</name>
    <dbReference type="NCBI Taxonomy" id="9568"/>
    <lineage>
        <taxon>Eukaryota</taxon>
        <taxon>Metazoa</taxon>
        <taxon>Chordata</taxon>
        <taxon>Craniata</taxon>
        <taxon>Vertebrata</taxon>
        <taxon>Euteleostomi</taxon>
        <taxon>Mammalia</taxon>
        <taxon>Eutheria</taxon>
        <taxon>Euarchontoglires</taxon>
        <taxon>Primates</taxon>
        <taxon>Haplorrhini</taxon>
        <taxon>Catarrhini</taxon>
        <taxon>Cercopithecidae</taxon>
        <taxon>Cercopithecinae</taxon>
        <taxon>Mandrillus</taxon>
    </lineage>
</organism>
<protein>
    <submittedName>
        <fullName evidence="1">Uncharacterized protein</fullName>
    </submittedName>
</protein>
<name>A0A2K5XMZ3_MANLE</name>
<accession>A0A2K5XMZ3</accession>
<reference evidence="1" key="1">
    <citation type="submission" date="2025-08" db="UniProtKB">
        <authorList>
            <consortium name="Ensembl"/>
        </authorList>
    </citation>
    <scope>IDENTIFICATION</scope>
</reference>
<dbReference type="OMA" id="RVMQIGQ"/>
<dbReference type="AlphaFoldDB" id="A0A2K5XMZ3"/>
<dbReference type="GeneTree" id="ENSGT00910000147969"/>
<reference evidence="1" key="2">
    <citation type="submission" date="2025-09" db="UniProtKB">
        <authorList>
            <consortium name="Ensembl"/>
        </authorList>
    </citation>
    <scope>IDENTIFICATION</scope>
</reference>
<sequence length="70" mass="7706">MHQCVFTNRGKCSEGKGMLLQELVHQKPDFGLKVMSGETILWAAHVSRASEGPGRRVMQIGQRVLRPCGG</sequence>